<comment type="caution">
    <text evidence="1">The sequence shown here is derived from an EMBL/GenBank/DDBJ whole genome shotgun (WGS) entry which is preliminary data.</text>
</comment>
<proteinExistence type="predicted"/>
<reference evidence="1 2" key="1">
    <citation type="journal article" date="2017" name="Int J Environ Stud">
        <title>Does the Miocene-Pliocene relict legume Oxytropis triphylla form nitrogen-fixing nodules with a combination of bacterial strains?</title>
        <authorList>
            <person name="Safronova V."/>
            <person name="Belimov A."/>
            <person name="Sazanova A."/>
            <person name="Kuznetsova I."/>
            <person name="Popova J."/>
            <person name="Andronov E."/>
            <person name="Verkhozina A."/>
            <person name="Tikhonovich I."/>
        </authorList>
    </citation>
    <scope>NUCLEOTIDE SEQUENCE [LARGE SCALE GENOMIC DNA]</scope>
    <source>
        <strain evidence="1 2">Tri-38</strain>
    </source>
</reference>
<name>A0A2N9VW19_9HYPH</name>
<gene>
    <name evidence="1" type="ORF">B5P45_17470</name>
</gene>
<accession>A0A2N9VW19</accession>
<protein>
    <submittedName>
        <fullName evidence="1">Uncharacterized protein</fullName>
    </submittedName>
</protein>
<dbReference type="EMBL" id="MZMT01000037">
    <property type="protein sequence ID" value="PIO43687.1"/>
    <property type="molecule type" value="Genomic_DNA"/>
</dbReference>
<sequence>MDAMNFINHDFQSRTDTRACIEALCDALRTPGDTNSIKFACEAADSDRAAFWVRTKFSNTASSLCTDCANQTGDLETAFAITKFPSGIWSVYQQLEVLIPLNRQAAEQMVEQYSLLGHMRDVEELLARETFIIIAGYKTRAN</sequence>
<dbReference type="KEGG" id="pht:BLM14_07085"/>
<evidence type="ECO:0000313" key="2">
    <source>
        <dbReference type="Proteomes" id="UP000232163"/>
    </source>
</evidence>
<keyword evidence="2" id="KW-1185">Reference proteome</keyword>
<dbReference type="AlphaFoldDB" id="A0A2N9VW19"/>
<evidence type="ECO:0000313" key="1">
    <source>
        <dbReference type="EMBL" id="PIO43687.1"/>
    </source>
</evidence>
<dbReference type="Proteomes" id="UP000232163">
    <property type="component" value="Unassembled WGS sequence"/>
</dbReference>
<organism evidence="1 2">
    <name type="scientific">Phyllobacterium zundukense</name>
    <dbReference type="NCBI Taxonomy" id="1867719"/>
    <lineage>
        <taxon>Bacteria</taxon>
        <taxon>Pseudomonadati</taxon>
        <taxon>Pseudomonadota</taxon>
        <taxon>Alphaproteobacteria</taxon>
        <taxon>Hyphomicrobiales</taxon>
        <taxon>Phyllobacteriaceae</taxon>
        <taxon>Phyllobacterium</taxon>
    </lineage>
</organism>